<name>L7CI47_RHOBT</name>
<dbReference type="PATRIC" id="fig|993516.3.peg.2765"/>
<sequence>MDSQSNLHRYPSLRKPNARFNAVVRYLDGQTWFLPMQKKGQPRPFCFAKSELQATLQPCLPLILL</sequence>
<dbReference type="AlphaFoldDB" id="L7CI47"/>
<evidence type="ECO:0000313" key="2">
    <source>
        <dbReference type="Proteomes" id="UP000010959"/>
    </source>
</evidence>
<dbReference type="Proteomes" id="UP000010959">
    <property type="component" value="Unassembled WGS sequence"/>
</dbReference>
<accession>L7CI47</accession>
<comment type="caution">
    <text evidence="1">The sequence shown here is derived from an EMBL/GenBank/DDBJ whole genome shotgun (WGS) entry which is preliminary data.</text>
</comment>
<proteinExistence type="predicted"/>
<evidence type="ECO:0000313" key="1">
    <source>
        <dbReference type="EMBL" id="ELP33480.1"/>
    </source>
</evidence>
<organism evidence="1 2">
    <name type="scientific">Rhodopirellula baltica SWK14</name>
    <dbReference type="NCBI Taxonomy" id="993516"/>
    <lineage>
        <taxon>Bacteria</taxon>
        <taxon>Pseudomonadati</taxon>
        <taxon>Planctomycetota</taxon>
        <taxon>Planctomycetia</taxon>
        <taxon>Pirellulales</taxon>
        <taxon>Pirellulaceae</taxon>
        <taxon>Rhodopirellula</taxon>
    </lineage>
</organism>
<reference evidence="1 2" key="1">
    <citation type="journal article" date="2013" name="Mar. Genomics">
        <title>Expression of sulfatases in Rhodopirellula baltica and the diversity of sulfatases in the genus Rhodopirellula.</title>
        <authorList>
            <person name="Wegner C.E."/>
            <person name="Richter-Heitmann T."/>
            <person name="Klindworth A."/>
            <person name="Klockow C."/>
            <person name="Richter M."/>
            <person name="Achstetter T."/>
            <person name="Glockner F.O."/>
            <person name="Harder J."/>
        </authorList>
    </citation>
    <scope>NUCLEOTIDE SEQUENCE [LARGE SCALE GENOMIC DNA]</scope>
    <source>
        <strain evidence="1 2">SWK14</strain>
    </source>
</reference>
<gene>
    <name evidence="1" type="ORF">RBSWK_02595</name>
</gene>
<dbReference type="EMBL" id="AMWG01000059">
    <property type="protein sequence ID" value="ELP33480.1"/>
    <property type="molecule type" value="Genomic_DNA"/>
</dbReference>
<protein>
    <submittedName>
        <fullName evidence="1">Uncharacterized protein</fullName>
    </submittedName>
</protein>